<dbReference type="EMBL" id="SNYK01000007">
    <property type="protein sequence ID" value="TDQ37504.1"/>
    <property type="molecule type" value="Genomic_DNA"/>
</dbReference>
<dbReference type="InterPro" id="IPR050397">
    <property type="entry name" value="Env_Response_Regulators"/>
</dbReference>
<dbReference type="GO" id="GO:0003700">
    <property type="term" value="F:DNA-binding transcription factor activity"/>
    <property type="evidence" value="ECO:0007669"/>
    <property type="project" value="TreeGrafter"/>
</dbReference>
<dbReference type="Pfam" id="PF00027">
    <property type="entry name" value="cNMP_binding"/>
    <property type="match status" value="1"/>
</dbReference>
<proteinExistence type="predicted"/>
<dbReference type="AlphaFoldDB" id="A0A4R6U316"/>
<dbReference type="InterPro" id="IPR000595">
    <property type="entry name" value="cNMP-bd_dom"/>
</dbReference>
<organism evidence="2 3">
    <name type="scientific">Thiopseudomonas denitrificans</name>
    <dbReference type="NCBI Taxonomy" id="1501432"/>
    <lineage>
        <taxon>Bacteria</taxon>
        <taxon>Pseudomonadati</taxon>
        <taxon>Pseudomonadota</taxon>
        <taxon>Gammaproteobacteria</taxon>
        <taxon>Pseudomonadales</taxon>
        <taxon>Pseudomonadaceae</taxon>
        <taxon>Thiopseudomonas</taxon>
    </lineage>
</organism>
<dbReference type="Proteomes" id="UP000294575">
    <property type="component" value="Unassembled WGS sequence"/>
</dbReference>
<comment type="caution">
    <text evidence="2">The sequence shown here is derived from an EMBL/GenBank/DDBJ whole genome shotgun (WGS) entry which is preliminary data.</text>
</comment>
<name>A0A4R6U316_9GAMM</name>
<evidence type="ECO:0000313" key="3">
    <source>
        <dbReference type="Proteomes" id="UP000294575"/>
    </source>
</evidence>
<dbReference type="Gene3D" id="2.60.120.10">
    <property type="entry name" value="Jelly Rolls"/>
    <property type="match status" value="1"/>
</dbReference>
<dbReference type="SUPFAM" id="SSF51206">
    <property type="entry name" value="cAMP-binding domain-like"/>
    <property type="match status" value="1"/>
</dbReference>
<dbReference type="InterPro" id="IPR018488">
    <property type="entry name" value="cNMP-bd_CS"/>
</dbReference>
<dbReference type="SMART" id="SM00100">
    <property type="entry name" value="cNMP"/>
    <property type="match status" value="1"/>
</dbReference>
<dbReference type="CDD" id="cd00038">
    <property type="entry name" value="CAP_ED"/>
    <property type="match status" value="1"/>
</dbReference>
<gene>
    <name evidence="2" type="ORF">DFQ45_1078</name>
</gene>
<sequence length="267" mass="30449">MYLLGDVPLYAQPLLTRLQEIPVQLLDGLEPCGPALEFDSNTDLNAILPENQLFLLEQGVIDTSTDGRQLFYLQQDSLIGLRHGLNLPHWQYSHNEPVKLIPYERRSFFQHIYSSEQRQELFTFYLLGQTTLLTEAFARIKQMEVSPTTGFEHFAPGEKLIRQGDNAEHVFVIIEGHAEAWVDGQKVGDVQKDEIFGAMAVFINEPRTATVIATEPCTVMTIPKDQFLTLMQSNPRIAHSLIESMARRIDLMNKEISHLRNQLQEEG</sequence>
<dbReference type="GO" id="GO:0005829">
    <property type="term" value="C:cytosol"/>
    <property type="evidence" value="ECO:0007669"/>
    <property type="project" value="TreeGrafter"/>
</dbReference>
<feature type="domain" description="Cyclic nucleotide-binding" evidence="1">
    <location>
        <begin position="133"/>
        <end position="248"/>
    </location>
</feature>
<dbReference type="InterPro" id="IPR018490">
    <property type="entry name" value="cNMP-bd_dom_sf"/>
</dbReference>
<protein>
    <submittedName>
        <fullName evidence="2">Cyclic nucleotide-binding protein</fullName>
    </submittedName>
</protein>
<dbReference type="InterPro" id="IPR014710">
    <property type="entry name" value="RmlC-like_jellyroll"/>
</dbReference>
<keyword evidence="3" id="KW-1185">Reference proteome</keyword>
<dbReference type="RefSeq" id="WP_101495636.1">
    <property type="nucleotide sequence ID" value="NZ_LNJZ01000002.1"/>
</dbReference>
<dbReference type="OrthoDB" id="6978933at2"/>
<evidence type="ECO:0000313" key="2">
    <source>
        <dbReference type="EMBL" id="TDQ37504.1"/>
    </source>
</evidence>
<dbReference type="PANTHER" id="PTHR24567">
    <property type="entry name" value="CRP FAMILY TRANSCRIPTIONAL REGULATORY PROTEIN"/>
    <property type="match status" value="1"/>
</dbReference>
<evidence type="ECO:0000259" key="1">
    <source>
        <dbReference type="PROSITE" id="PS50042"/>
    </source>
</evidence>
<dbReference type="PROSITE" id="PS50042">
    <property type="entry name" value="CNMP_BINDING_3"/>
    <property type="match status" value="1"/>
</dbReference>
<dbReference type="PRINTS" id="PR00103">
    <property type="entry name" value="CAMPKINASE"/>
</dbReference>
<dbReference type="PROSITE" id="PS00888">
    <property type="entry name" value="CNMP_BINDING_1"/>
    <property type="match status" value="1"/>
</dbReference>
<dbReference type="PANTHER" id="PTHR24567:SF74">
    <property type="entry name" value="HTH-TYPE TRANSCRIPTIONAL REGULATOR ARCR"/>
    <property type="match status" value="1"/>
</dbReference>
<accession>A0A4R6U316</accession>
<reference evidence="2 3" key="1">
    <citation type="submission" date="2019-03" db="EMBL/GenBank/DDBJ databases">
        <title>Genomic Encyclopedia of Type Strains, Phase IV (KMG-IV): sequencing the most valuable type-strain genomes for metagenomic binning, comparative biology and taxonomic classification.</title>
        <authorList>
            <person name="Goeker M."/>
        </authorList>
    </citation>
    <scope>NUCLEOTIDE SEQUENCE [LARGE SCALE GENOMIC DNA]</scope>
    <source>
        <strain evidence="2 3">DSM 28679</strain>
    </source>
</reference>